<dbReference type="PANTHER" id="PTHR30146:SF153">
    <property type="entry name" value="LACTOSE OPERON REPRESSOR"/>
    <property type="match status" value="1"/>
</dbReference>
<dbReference type="SUPFAM" id="SSF53822">
    <property type="entry name" value="Periplasmic binding protein-like I"/>
    <property type="match status" value="1"/>
</dbReference>
<dbReference type="InterPro" id="IPR010982">
    <property type="entry name" value="Lambda_DNA-bd_dom_sf"/>
</dbReference>
<dbReference type="PANTHER" id="PTHR30146">
    <property type="entry name" value="LACI-RELATED TRANSCRIPTIONAL REPRESSOR"/>
    <property type="match status" value="1"/>
</dbReference>
<dbReference type="Gene3D" id="1.10.260.40">
    <property type="entry name" value="lambda repressor-like DNA-binding domains"/>
    <property type="match status" value="1"/>
</dbReference>
<evidence type="ECO:0000256" key="1">
    <source>
        <dbReference type="ARBA" id="ARBA00023015"/>
    </source>
</evidence>
<dbReference type="InterPro" id="IPR000843">
    <property type="entry name" value="HTH_LacI"/>
</dbReference>
<dbReference type="Gene3D" id="3.40.50.2300">
    <property type="match status" value="2"/>
</dbReference>
<dbReference type="Proteomes" id="UP000595448">
    <property type="component" value="Chromosome"/>
</dbReference>
<gene>
    <name evidence="5" type="ORF">JIP62_01245</name>
</gene>
<dbReference type="CDD" id="cd01392">
    <property type="entry name" value="HTH_LacI"/>
    <property type="match status" value="1"/>
</dbReference>
<keyword evidence="1" id="KW-0805">Transcription regulation</keyword>
<evidence type="ECO:0000313" key="6">
    <source>
        <dbReference type="Proteomes" id="UP000595448"/>
    </source>
</evidence>
<evidence type="ECO:0000256" key="3">
    <source>
        <dbReference type="ARBA" id="ARBA00023163"/>
    </source>
</evidence>
<evidence type="ECO:0000259" key="4">
    <source>
        <dbReference type="PROSITE" id="PS50932"/>
    </source>
</evidence>
<keyword evidence="6" id="KW-1185">Reference proteome</keyword>
<protein>
    <submittedName>
        <fullName evidence="5">LacI family DNA-binding transcriptional regulator</fullName>
    </submittedName>
</protein>
<dbReference type="Pfam" id="PF13377">
    <property type="entry name" value="Peripla_BP_3"/>
    <property type="match status" value="1"/>
</dbReference>
<dbReference type="PROSITE" id="PS50932">
    <property type="entry name" value="HTH_LACI_2"/>
    <property type="match status" value="1"/>
</dbReference>
<dbReference type="CDD" id="cd01545">
    <property type="entry name" value="PBP1_SalR"/>
    <property type="match status" value="1"/>
</dbReference>
<dbReference type="Pfam" id="PF00356">
    <property type="entry name" value="LacI"/>
    <property type="match status" value="1"/>
</dbReference>
<reference evidence="5 6" key="1">
    <citation type="submission" date="2021-01" db="EMBL/GenBank/DDBJ databases">
        <title>Brevundimonas vitis sp. nov., an bacterium isolated from grape (Vitis vinifera).</title>
        <authorList>
            <person name="Jiang L."/>
            <person name="Lee J."/>
        </authorList>
    </citation>
    <scope>NUCLEOTIDE SEQUENCE [LARGE SCALE GENOMIC DNA]</scope>
    <source>
        <strain evidence="5 6">GRTSA-9</strain>
    </source>
</reference>
<feature type="domain" description="HTH lacI-type" evidence="4">
    <location>
        <begin position="1"/>
        <end position="41"/>
    </location>
</feature>
<evidence type="ECO:0000256" key="2">
    <source>
        <dbReference type="ARBA" id="ARBA00023125"/>
    </source>
</evidence>
<dbReference type="SMART" id="SM00354">
    <property type="entry name" value="HTH_LACI"/>
    <property type="match status" value="1"/>
</dbReference>
<evidence type="ECO:0000313" key="5">
    <source>
        <dbReference type="EMBL" id="QQQ19946.1"/>
    </source>
</evidence>
<name>A0ABX7BQT8_9CAUL</name>
<keyword evidence="3" id="KW-0804">Transcription</keyword>
<accession>A0ABX7BQT8</accession>
<dbReference type="SUPFAM" id="SSF47413">
    <property type="entry name" value="lambda repressor-like DNA-binding domains"/>
    <property type="match status" value="1"/>
</dbReference>
<dbReference type="InterPro" id="IPR046335">
    <property type="entry name" value="LacI/GalR-like_sensor"/>
</dbReference>
<dbReference type="GO" id="GO:0003677">
    <property type="term" value="F:DNA binding"/>
    <property type="evidence" value="ECO:0007669"/>
    <property type="project" value="UniProtKB-KW"/>
</dbReference>
<proteinExistence type="predicted"/>
<dbReference type="InterPro" id="IPR028082">
    <property type="entry name" value="Peripla_BP_I"/>
</dbReference>
<keyword evidence="2 5" id="KW-0238">DNA-binding</keyword>
<organism evidence="5 6">
    <name type="scientific">Brevundimonas vitisensis</name>
    <dbReference type="NCBI Taxonomy" id="2800818"/>
    <lineage>
        <taxon>Bacteria</taxon>
        <taxon>Pseudomonadati</taxon>
        <taxon>Pseudomonadota</taxon>
        <taxon>Alphaproteobacteria</taxon>
        <taxon>Caulobacterales</taxon>
        <taxon>Caulobacteraceae</taxon>
        <taxon>Brevundimonas</taxon>
    </lineage>
</organism>
<dbReference type="EMBL" id="CP067977">
    <property type="protein sequence ID" value="QQQ19946.1"/>
    <property type="molecule type" value="Genomic_DNA"/>
</dbReference>
<sequence length="318" mass="33194">MTVSRVVNNQAGVKASTREAVTAAVTALGYSPNAAARSLARAGAGRIGLLYSNPSSGYLGEILLGALEGAHKSGAQLLIGKCDSDTASEQAAIQRLISEGAGGVILPPPHGESWTAIAEIEAHGVEAVAIAAGRFRSVATSIRIDDMAAAAEMTRYLLSLGHRRIGFIKGAQNQSASAERLIGFETELSQADPSAEGLIESGEFTYRSGFEAAERLLGARRPPTAIFASNDEMAVAAIAAARRRGLDVPRNLTVVGFDDTPLAATIWPALTTVRQPIAEMAEAAVTRLVRGGSDDAEDRDRVVEHALVIRESSGPPQT</sequence>